<protein>
    <submittedName>
        <fullName evidence="7">Radical SAM protein</fullName>
    </submittedName>
</protein>
<keyword evidence="8" id="KW-1185">Reference proteome</keyword>
<reference evidence="7" key="1">
    <citation type="submission" date="2022-01" db="EMBL/GenBank/DDBJ databases">
        <authorList>
            <person name="Jo J.-H."/>
            <person name="Im W.-T."/>
        </authorList>
    </citation>
    <scope>NUCLEOTIDE SEQUENCE</scope>
    <source>
        <strain evidence="7">XY25</strain>
    </source>
</reference>
<keyword evidence="2" id="KW-0949">S-adenosyl-L-methionine</keyword>
<dbReference type="SUPFAM" id="SSF102114">
    <property type="entry name" value="Radical SAM enzymes"/>
    <property type="match status" value="1"/>
</dbReference>
<evidence type="ECO:0000256" key="1">
    <source>
        <dbReference type="ARBA" id="ARBA00001966"/>
    </source>
</evidence>
<name>A0ABS9K0P2_9RHOO</name>
<dbReference type="RefSeq" id="WP_275708995.1">
    <property type="nucleotide sequence ID" value="NZ_JAKLTN010000001.1"/>
</dbReference>
<gene>
    <name evidence="7" type="ORF">LZ012_06980</name>
</gene>
<evidence type="ECO:0000256" key="3">
    <source>
        <dbReference type="ARBA" id="ARBA00022723"/>
    </source>
</evidence>
<organism evidence="7 8">
    <name type="scientific">Dechloromonas hankyongensis</name>
    <dbReference type="NCBI Taxonomy" id="2908002"/>
    <lineage>
        <taxon>Bacteria</taxon>
        <taxon>Pseudomonadati</taxon>
        <taxon>Pseudomonadota</taxon>
        <taxon>Betaproteobacteria</taxon>
        <taxon>Rhodocyclales</taxon>
        <taxon>Azonexaceae</taxon>
        <taxon>Dechloromonas</taxon>
    </lineage>
</organism>
<dbReference type="InterPro" id="IPR013785">
    <property type="entry name" value="Aldolase_TIM"/>
</dbReference>
<comment type="cofactor">
    <cofactor evidence="1">
        <name>[4Fe-4S] cluster</name>
        <dbReference type="ChEBI" id="CHEBI:49883"/>
    </cofactor>
</comment>
<evidence type="ECO:0000313" key="8">
    <source>
        <dbReference type="Proteomes" id="UP001165384"/>
    </source>
</evidence>
<accession>A0ABS9K0P2</accession>
<evidence type="ECO:0000256" key="2">
    <source>
        <dbReference type="ARBA" id="ARBA00022691"/>
    </source>
</evidence>
<dbReference type="CDD" id="cd01335">
    <property type="entry name" value="Radical_SAM"/>
    <property type="match status" value="1"/>
</dbReference>
<keyword evidence="5" id="KW-0411">Iron-sulfur</keyword>
<sequence length="278" mass="30323">MLTTDDHSRDSAGLLYVYPVVSRRAGGVSIGINLNPNNACNWACLYCQVDNLTRGGPPPLDLPRLERELETFLRDVLHGDFMTRHVPPEARRLMDVAFSGNGEPTSAAEFPEAIAAVADVLEHCGLRGKLPVRLITNGSLLHRPQVQAGIRLLAECGGEVWFKVDRALDAEVAEINGVPGSQDKVLKNLQLCADLAPTWVQTCWFSLDGKVPSDESRQAYCDLLRQVSGKLQGVHLYGLARPSQQPAAPRLAAVTPDELTAFGRQIEKETGIRVIVTP</sequence>
<keyword evidence="3" id="KW-0479">Metal-binding</keyword>
<dbReference type="InterPro" id="IPR058240">
    <property type="entry name" value="rSAM_sf"/>
</dbReference>
<evidence type="ECO:0000259" key="6">
    <source>
        <dbReference type="Pfam" id="PF04055"/>
    </source>
</evidence>
<evidence type="ECO:0000313" key="7">
    <source>
        <dbReference type="EMBL" id="MCG2576735.1"/>
    </source>
</evidence>
<dbReference type="Gene3D" id="3.20.20.70">
    <property type="entry name" value="Aldolase class I"/>
    <property type="match status" value="1"/>
</dbReference>
<dbReference type="Proteomes" id="UP001165384">
    <property type="component" value="Unassembled WGS sequence"/>
</dbReference>
<evidence type="ECO:0000256" key="5">
    <source>
        <dbReference type="ARBA" id="ARBA00023014"/>
    </source>
</evidence>
<feature type="domain" description="Radical SAM core" evidence="6">
    <location>
        <begin position="35"/>
        <end position="197"/>
    </location>
</feature>
<dbReference type="EMBL" id="JAKLTN010000001">
    <property type="protein sequence ID" value="MCG2576735.1"/>
    <property type="molecule type" value="Genomic_DNA"/>
</dbReference>
<keyword evidence="4" id="KW-0408">Iron</keyword>
<proteinExistence type="predicted"/>
<dbReference type="InterPro" id="IPR007197">
    <property type="entry name" value="rSAM"/>
</dbReference>
<dbReference type="SFLD" id="SFLDS00029">
    <property type="entry name" value="Radical_SAM"/>
    <property type="match status" value="1"/>
</dbReference>
<comment type="caution">
    <text evidence="7">The sequence shown here is derived from an EMBL/GenBank/DDBJ whole genome shotgun (WGS) entry which is preliminary data.</text>
</comment>
<dbReference type="Pfam" id="PF04055">
    <property type="entry name" value="Radical_SAM"/>
    <property type="match status" value="1"/>
</dbReference>
<evidence type="ECO:0000256" key="4">
    <source>
        <dbReference type="ARBA" id="ARBA00023004"/>
    </source>
</evidence>